<keyword evidence="1" id="KW-0732">Signal</keyword>
<dbReference type="EMBL" id="JBHRYQ010000001">
    <property type="protein sequence ID" value="MFC3813093.1"/>
    <property type="molecule type" value="Genomic_DNA"/>
</dbReference>
<dbReference type="PROSITE" id="PS51257">
    <property type="entry name" value="PROKAR_LIPOPROTEIN"/>
    <property type="match status" value="1"/>
</dbReference>
<dbReference type="Proteomes" id="UP001595616">
    <property type="component" value="Unassembled WGS sequence"/>
</dbReference>
<evidence type="ECO:0000256" key="1">
    <source>
        <dbReference type="SAM" id="SignalP"/>
    </source>
</evidence>
<feature type="chain" id="PRO_5046163017" evidence="1">
    <location>
        <begin position="23"/>
        <end position="196"/>
    </location>
</feature>
<evidence type="ECO:0000313" key="2">
    <source>
        <dbReference type="EMBL" id="MFC3813093.1"/>
    </source>
</evidence>
<reference evidence="3" key="1">
    <citation type="journal article" date="2019" name="Int. J. Syst. Evol. Microbiol.">
        <title>The Global Catalogue of Microorganisms (GCM) 10K type strain sequencing project: providing services to taxonomists for standard genome sequencing and annotation.</title>
        <authorList>
            <consortium name="The Broad Institute Genomics Platform"/>
            <consortium name="The Broad Institute Genome Sequencing Center for Infectious Disease"/>
            <person name="Wu L."/>
            <person name="Ma J."/>
        </authorList>
    </citation>
    <scope>NUCLEOTIDE SEQUENCE [LARGE SCALE GENOMIC DNA]</scope>
    <source>
        <strain evidence="3">CECT 7956</strain>
    </source>
</reference>
<dbReference type="InterPro" id="IPR019850">
    <property type="entry name" value="GldD-like"/>
</dbReference>
<comment type="caution">
    <text evidence="2">The sequence shown here is derived from an EMBL/GenBank/DDBJ whole genome shotgun (WGS) entry which is preliminary data.</text>
</comment>
<dbReference type="Pfam" id="PF25593">
    <property type="entry name" value="GldD_lipo"/>
    <property type="match status" value="1"/>
</dbReference>
<accession>A0ABV7Z0M7</accession>
<proteinExistence type="predicted"/>
<keyword evidence="3" id="KW-1185">Reference proteome</keyword>
<name>A0ABV7Z0M7_9BACT</name>
<feature type="signal peptide" evidence="1">
    <location>
        <begin position="1"/>
        <end position="22"/>
    </location>
</feature>
<evidence type="ECO:0000313" key="3">
    <source>
        <dbReference type="Proteomes" id="UP001595616"/>
    </source>
</evidence>
<protein>
    <submittedName>
        <fullName evidence="2">Gliding motility lipoprotein GldD</fullName>
    </submittedName>
</protein>
<dbReference type="NCBIfam" id="TIGR03512">
    <property type="entry name" value="GldD_lipo"/>
    <property type="match status" value="1"/>
</dbReference>
<sequence length="196" mass="22344">MKSRIYFIILTAFLFTACSSKSGSGYVPKPKGYNRIDIPVAQYQTLEGNYPYTFEYSKLAEIMPDKSTNAEPYWIIVNYPTLNAKIQFTYKPLNGDLKKLDAHVADAYKLASKHQVRATSQTEQIVSLPNGKKAVVMELEGEVPSHLQFYITDTTQNYLRGAMYLNKATLNDSLTPIVNYIKKDCIHILKTLNWKK</sequence>
<keyword evidence="2" id="KW-0449">Lipoprotein</keyword>
<gene>
    <name evidence="2" type="primary">gldD</name>
    <name evidence="2" type="ORF">ACFOOI_20680</name>
</gene>
<dbReference type="RefSeq" id="WP_379839998.1">
    <property type="nucleotide sequence ID" value="NZ_JBHRYQ010000001.1"/>
</dbReference>
<organism evidence="2 3">
    <name type="scientific">Lacihabitans lacunae</name>
    <dbReference type="NCBI Taxonomy" id="1028214"/>
    <lineage>
        <taxon>Bacteria</taxon>
        <taxon>Pseudomonadati</taxon>
        <taxon>Bacteroidota</taxon>
        <taxon>Cytophagia</taxon>
        <taxon>Cytophagales</taxon>
        <taxon>Leadbetterellaceae</taxon>
        <taxon>Lacihabitans</taxon>
    </lineage>
</organism>